<evidence type="ECO:0000313" key="3">
    <source>
        <dbReference type="Proteomes" id="UP001153269"/>
    </source>
</evidence>
<feature type="compositionally biased region" description="Low complexity" evidence="1">
    <location>
        <begin position="44"/>
        <end position="55"/>
    </location>
</feature>
<name>A0A9N7VEM8_PLEPL</name>
<comment type="caution">
    <text evidence="2">The sequence shown here is derived from an EMBL/GenBank/DDBJ whole genome shotgun (WGS) entry which is preliminary data.</text>
</comment>
<reference evidence="2" key="1">
    <citation type="submission" date="2020-03" db="EMBL/GenBank/DDBJ databases">
        <authorList>
            <person name="Weist P."/>
        </authorList>
    </citation>
    <scope>NUCLEOTIDE SEQUENCE</scope>
</reference>
<feature type="region of interest" description="Disordered" evidence="1">
    <location>
        <begin position="231"/>
        <end position="250"/>
    </location>
</feature>
<sequence length="250" mass="26735">MLTENRKRQRSAGDEEGGHLVPQAKRQSRAQPLSPEPGRDAWDSESSNSESSNGSPEHAAGSCSSRCAVGPCSALSSGDSSELAGPTDLLSYLHINRLLREAHFQSLESRVHLRDTGRRAKALKHFWSTTCSITSLGSSPPISGYSEISELYISVDGDQLLHSMVAVLMSVCTEHPGTSTDRDAVRTSSCRLACSAAPVAIGRINDLPSTLAVPYCPGLAGAGNREGLWQANKERPTTCQRKPGDSFRGE</sequence>
<dbReference type="PANTHER" id="PTHR34763:SF1">
    <property type="entry name" value="PROTEIN FAM104A"/>
    <property type="match status" value="1"/>
</dbReference>
<dbReference type="InterPro" id="IPR029222">
    <property type="entry name" value="VCF1/2-like"/>
</dbReference>
<feature type="compositionally biased region" description="Basic and acidic residues" evidence="1">
    <location>
        <begin position="232"/>
        <end position="250"/>
    </location>
</feature>
<feature type="region of interest" description="Disordered" evidence="1">
    <location>
        <begin position="1"/>
        <end position="62"/>
    </location>
</feature>
<evidence type="ECO:0000256" key="1">
    <source>
        <dbReference type="SAM" id="MobiDB-lite"/>
    </source>
</evidence>
<organism evidence="2 3">
    <name type="scientific">Pleuronectes platessa</name>
    <name type="common">European plaice</name>
    <dbReference type="NCBI Taxonomy" id="8262"/>
    <lineage>
        <taxon>Eukaryota</taxon>
        <taxon>Metazoa</taxon>
        <taxon>Chordata</taxon>
        <taxon>Craniata</taxon>
        <taxon>Vertebrata</taxon>
        <taxon>Euteleostomi</taxon>
        <taxon>Actinopterygii</taxon>
        <taxon>Neopterygii</taxon>
        <taxon>Teleostei</taxon>
        <taxon>Neoteleostei</taxon>
        <taxon>Acanthomorphata</taxon>
        <taxon>Carangaria</taxon>
        <taxon>Pleuronectiformes</taxon>
        <taxon>Pleuronectoidei</taxon>
        <taxon>Pleuronectidae</taxon>
        <taxon>Pleuronectes</taxon>
    </lineage>
</organism>
<gene>
    <name evidence="2" type="ORF">PLEPLA_LOCUS39005</name>
</gene>
<dbReference type="EMBL" id="CADEAL010004085">
    <property type="protein sequence ID" value="CAB1451312.1"/>
    <property type="molecule type" value="Genomic_DNA"/>
</dbReference>
<dbReference type="Pfam" id="PF15434">
    <property type="entry name" value="FAM104"/>
    <property type="match status" value="1"/>
</dbReference>
<dbReference type="AlphaFoldDB" id="A0A9N7VEM8"/>
<proteinExistence type="predicted"/>
<feature type="compositionally biased region" description="Basic and acidic residues" evidence="1">
    <location>
        <begin position="1"/>
        <end position="18"/>
    </location>
</feature>
<keyword evidence="3" id="KW-1185">Reference proteome</keyword>
<dbReference type="Proteomes" id="UP001153269">
    <property type="component" value="Unassembled WGS sequence"/>
</dbReference>
<evidence type="ECO:0000313" key="2">
    <source>
        <dbReference type="EMBL" id="CAB1451312.1"/>
    </source>
</evidence>
<protein>
    <submittedName>
        <fullName evidence="2">Uncharacterized protein</fullName>
    </submittedName>
</protein>
<accession>A0A9N7VEM8</accession>
<dbReference type="PANTHER" id="PTHR34763">
    <property type="entry name" value="PROTEIN FAM104A"/>
    <property type="match status" value="1"/>
</dbReference>